<dbReference type="SMART" id="SM00146">
    <property type="entry name" value="PI3Kc"/>
    <property type="match status" value="1"/>
</dbReference>
<evidence type="ECO:0000313" key="12">
    <source>
        <dbReference type="EMBL" id="CAJ0578389.1"/>
    </source>
</evidence>
<evidence type="ECO:0000256" key="9">
    <source>
        <dbReference type="SAM" id="MobiDB-lite"/>
    </source>
</evidence>
<dbReference type="GO" id="GO:0005634">
    <property type="term" value="C:nucleus"/>
    <property type="evidence" value="ECO:0007669"/>
    <property type="project" value="UniProtKB-SubCell"/>
</dbReference>
<dbReference type="InterPro" id="IPR018936">
    <property type="entry name" value="PI3/4_kinase_CS"/>
</dbReference>
<keyword evidence="7" id="KW-0067">ATP-binding</keyword>
<dbReference type="Gene3D" id="1.10.1070.11">
    <property type="entry name" value="Phosphatidylinositol 3-/4-kinase, catalytic domain"/>
    <property type="match status" value="1"/>
</dbReference>
<keyword evidence="5" id="KW-0227">DNA damage</keyword>
<dbReference type="Proteomes" id="UP001177023">
    <property type="component" value="Unassembled WGS sequence"/>
</dbReference>
<dbReference type="GO" id="GO:0004674">
    <property type="term" value="F:protein serine/threonine kinase activity"/>
    <property type="evidence" value="ECO:0007669"/>
    <property type="project" value="UniProtKB-EC"/>
</dbReference>
<feature type="domain" description="PI3K/PI4K catalytic" evidence="10">
    <location>
        <begin position="2130"/>
        <end position="2444"/>
    </location>
</feature>
<dbReference type="SMART" id="SM01343">
    <property type="entry name" value="FATC"/>
    <property type="match status" value="1"/>
</dbReference>
<evidence type="ECO:0000256" key="8">
    <source>
        <dbReference type="ARBA" id="ARBA00023242"/>
    </source>
</evidence>
<comment type="caution">
    <text evidence="12">The sequence shown here is derived from an EMBL/GenBank/DDBJ whole genome shotgun (WGS) entry which is preliminary data.</text>
</comment>
<evidence type="ECO:0000256" key="6">
    <source>
        <dbReference type="ARBA" id="ARBA00022777"/>
    </source>
</evidence>
<evidence type="ECO:0000256" key="4">
    <source>
        <dbReference type="ARBA" id="ARBA00022741"/>
    </source>
</evidence>
<organism evidence="12 13">
    <name type="scientific">Mesorhabditis spiculigera</name>
    <dbReference type="NCBI Taxonomy" id="96644"/>
    <lineage>
        <taxon>Eukaryota</taxon>
        <taxon>Metazoa</taxon>
        <taxon>Ecdysozoa</taxon>
        <taxon>Nematoda</taxon>
        <taxon>Chromadorea</taxon>
        <taxon>Rhabditida</taxon>
        <taxon>Rhabditina</taxon>
        <taxon>Rhabditomorpha</taxon>
        <taxon>Rhabditoidea</taxon>
        <taxon>Rhabditidae</taxon>
        <taxon>Mesorhabditinae</taxon>
        <taxon>Mesorhabditis</taxon>
    </lineage>
</organism>
<dbReference type="PROSITE" id="PS00915">
    <property type="entry name" value="PI3_4_KINASE_1"/>
    <property type="match status" value="1"/>
</dbReference>
<accession>A0AA36G3Q7</accession>
<dbReference type="InterPro" id="IPR038980">
    <property type="entry name" value="ATM_plant"/>
</dbReference>
<dbReference type="PANTHER" id="PTHR37079">
    <property type="entry name" value="SERINE/THREONINE-PROTEIN KINASE ATM"/>
    <property type="match status" value="1"/>
</dbReference>
<keyword evidence="8" id="KW-0539">Nucleus</keyword>
<evidence type="ECO:0000256" key="2">
    <source>
        <dbReference type="ARBA" id="ARBA00012513"/>
    </source>
</evidence>
<keyword evidence="3" id="KW-0808">Transferase</keyword>
<dbReference type="GO" id="GO:0006974">
    <property type="term" value="P:DNA damage response"/>
    <property type="evidence" value="ECO:0007669"/>
    <property type="project" value="UniProtKB-KW"/>
</dbReference>
<dbReference type="EMBL" id="CATQJA010002653">
    <property type="protein sequence ID" value="CAJ0578389.1"/>
    <property type="molecule type" value="Genomic_DNA"/>
</dbReference>
<sequence>MEPSSSQFQPSFSQQVRPRATQTTIFQETEFSSKELDHEAFLNAIVNLQTQLTILKKDAGTTKGKTQRQRQEAKKVLKLLLQQVSGTLFANKLEASLSLEDIVRELTQLTEEELIDNQQKYQKNPNAPTDFQVTDVCVGLVRAAIIEGAADAKIDVIPLCILLIKSTFGSVEGRYEGAVCELLQRYSEAVPVMKWKQEHYTALLRNAKAELMERLACNIKRKRADPWLKIVCLLYKNISWKMLPKDIHETVLDCFDQVIAALCPLDYEYFQKETSTSSLIFQLFSVFLDEWGLLKRDHFLDSLIKVASASVNQINGMWTSRIAIQDKYAMENAGEPLWSFLERVLALAAPSCELLENALISPIHNLANDLIDAVISDLIRVTNSNARTLFELPDSRISLLGRILFLSEPSLVFEHQDAVKRARVMSPLAAFCSCDWHVTPVPPSLVSVTVRALSALFSTYHNQLKQSGEASRFLNILWRAKAEFSGAVDQFCHIFAAYAETCQNGEFPKEPRDHEIFEWLLMDGGWPAAARFCATYMARIQPNSRPLSAVIDLLSRIGINSANEERLLSIALNRCSWHDLEELPQLKRWRFQNGSENWRSRETIVRWLIASATVDFSGILFQLTKHNLGQEAAATNGIFLQPTLETRLMDYVLITQQQRIPSEPTPNYSFIVLTDVAALILHHFDECWEQAGSNTGRKVFLWRQLIGYIDLLKEFVEEKTYRALLDKTSDWVARNLRRFEDEWKMFDFSGRHLLFPSTLYNAIKEYAEKNEYAYYCLICDEAILDLALEPETMDKVLSLCNTKWRADQHWLTAPSQLLALKAFQLPLEAWPTEIFADYGHLLTEQDKMELLERLHSLQQDHGDDPMRLVYANVMLRFESTASLQIRSKLEPLTDFCLVLDRVDELHPAALEEYLNNLDHYLTPSIFAPKFARAVLERRILWPNHLKILRFLLENAEALQLCRRWWPQVDAFIEYHSPALLANFGLRPDFSRFKRFTPRTVPNDWIEVVRASCKGVDSEELSLNCECFPWALRCDSGLMSSVSIYFVSQLQSMAALDFLAHLRMEAASAIATCQEIRYLEFLVVLVETAKMSPVSNYPKVMKPLLELLVSCVTLIWQSVNRNTSCFDIAELSTQRMRILKLLPEEFSLHSVYASKEFLMSYKGNALDNFPDTFHAAADGFLDAIWPDDEHVFFCTAFWKAMDEAVLLKLKSRDSWDPRLRRCLEYLILIWDTVPWLRPLITPNIVLLKQLVSPNLPYTVEFNYQDGGGDQAMLGYLGRVCKLMLADYRETSFDSIRFALRLLICPEFGAISILSVEQAADKENQELTYESVPLSQPMSQSDTSRARDVADTPDACYRLLKSLDIGHAVIRTLAKYVLVKMRKICPGLLPYICGLDHEPEIIQPAIRVILACREWDTADDAENPRSARCLAECLDAINIQYLTANIENCDDIDRLRLLADFLGSNGYTNHSKLLYHLFCETVLARLRSTMGLNLGSNLCKLPKEARQFAADLYLRTSDASVLRVLPADFQTKPAIRSAINYDLCDWASLISDEDPKLKAEAHFALGSQQTPSGSAFDDAMYQEAWRLRNWGSLPLPKPASSRDAQLYSHFYMESCLNLDSIGEVREAKVKLEHEYAKLGCSTTQLLAQRIAELRAIEIGNQETERIYLDSTLICARAFERSQRAIGDRQKLDQRDVDSIFAEVESLAKRKMYRPALKTLGNLNDMVNLLPKSDDQQLLAAQCVLEECRILRKTDMKMMAKEKLFKLIAQSDVEDQLGAEIAVRASCQREELALEADFDPEKSIAYALKARDLCAKADPRNSELYTLVHRKLFEASCSQLENIEAYRESKGFRMKREAIEYWDKTLSEQNERKRDPASAAIDSAAVTRLRRERRCEADAIRATYTRLWENAQLALDSGLKAIQYSSQRDATQMLFSVIDLLFRYGEENPDLELKDDLEGERPLYLGIVALFEHHLSVLDTTKWVFAVSHVCSHAFKNTPLGNAIKQLMTKLVIAHPYIATNALLFYDDGAEKTKTIMVILRKATESNRALEPILRDQRKARRLYSRFCQIEITRDPRFRTQGKIDCFIADAQRCELFADQTFLSKIPLPILDHSLDPFEPGSGADDIVCWGRIDPLCRKADGQSRPIILDVIGSDGKKYRMVFKKEDVRQDCLVEQLFSVVNNILSTKKAPHPLRTYKVVPLNEKNGIIEFCSNTISMRNLLCGEDKASGLHGEFYPDDMPATEAITLMYKNQNAPPSEALRVFENICRKMRPAFRHHFYRQFPSAAEWLAQLDAYTTNLAQWCIVCYVVGLGDRHASNILFEEHSSRFVHIDLGMILEYSKRTLPVPEQVPFRLTRDLTDPLLPDGMGRLLDRMTATLTALRSHHRTILGLASVFLRELMSNFKEAHTSRSYTSLVAIDRLRDKLSGRDSSLTALNPEQQVRRLIKEATDVENLARIYCGWMPFCKKCFPLNFFTLS</sequence>
<protein>
    <recommendedName>
        <fullName evidence="2">non-specific serine/threonine protein kinase</fullName>
        <ecNumber evidence="2">2.7.11.1</ecNumber>
    </recommendedName>
</protein>
<feature type="non-terminal residue" evidence="12">
    <location>
        <position position="1"/>
    </location>
</feature>
<dbReference type="SUPFAM" id="SSF56112">
    <property type="entry name" value="Protein kinase-like (PK-like)"/>
    <property type="match status" value="1"/>
</dbReference>
<dbReference type="PROSITE" id="PS51190">
    <property type="entry name" value="FATC"/>
    <property type="match status" value="1"/>
</dbReference>
<comment type="subcellular location">
    <subcellularLocation>
        <location evidence="1">Nucleus</location>
    </subcellularLocation>
</comment>
<feature type="region of interest" description="Disordered" evidence="9">
    <location>
        <begin position="1"/>
        <end position="20"/>
    </location>
</feature>
<dbReference type="InterPro" id="IPR000403">
    <property type="entry name" value="PI3/4_kinase_cat_dom"/>
</dbReference>
<dbReference type="PROSITE" id="PS50290">
    <property type="entry name" value="PI3_4_KINASE_3"/>
    <property type="match status" value="1"/>
</dbReference>
<evidence type="ECO:0000256" key="1">
    <source>
        <dbReference type="ARBA" id="ARBA00004123"/>
    </source>
</evidence>
<keyword evidence="13" id="KW-1185">Reference proteome</keyword>
<keyword evidence="4" id="KW-0547">Nucleotide-binding</keyword>
<dbReference type="InterPro" id="IPR011009">
    <property type="entry name" value="Kinase-like_dom_sf"/>
</dbReference>
<feature type="domain" description="FATC" evidence="11">
    <location>
        <begin position="2431"/>
        <end position="2463"/>
    </location>
</feature>
<proteinExistence type="predicted"/>
<evidence type="ECO:0000313" key="13">
    <source>
        <dbReference type="Proteomes" id="UP001177023"/>
    </source>
</evidence>
<dbReference type="Pfam" id="PF00454">
    <property type="entry name" value="PI3_PI4_kinase"/>
    <property type="match status" value="1"/>
</dbReference>
<feature type="compositionally biased region" description="Low complexity" evidence="9">
    <location>
        <begin position="1"/>
        <end position="15"/>
    </location>
</feature>
<gene>
    <name evidence="12" type="ORF">MSPICULIGERA_LOCUS16647</name>
</gene>
<evidence type="ECO:0000259" key="11">
    <source>
        <dbReference type="PROSITE" id="PS51190"/>
    </source>
</evidence>
<dbReference type="InterPro" id="IPR036940">
    <property type="entry name" value="PI3/4_kinase_cat_sf"/>
</dbReference>
<evidence type="ECO:0000256" key="7">
    <source>
        <dbReference type="ARBA" id="ARBA00022840"/>
    </source>
</evidence>
<dbReference type="InterPro" id="IPR003152">
    <property type="entry name" value="FATC_dom"/>
</dbReference>
<dbReference type="Gene3D" id="3.30.1010.10">
    <property type="entry name" value="Phosphatidylinositol 3-kinase Catalytic Subunit, Chain A, domain 4"/>
    <property type="match status" value="1"/>
</dbReference>
<dbReference type="GO" id="GO:0005524">
    <property type="term" value="F:ATP binding"/>
    <property type="evidence" value="ECO:0007669"/>
    <property type="project" value="UniProtKB-KW"/>
</dbReference>
<evidence type="ECO:0000256" key="5">
    <source>
        <dbReference type="ARBA" id="ARBA00022763"/>
    </source>
</evidence>
<reference evidence="12" key="1">
    <citation type="submission" date="2023-06" db="EMBL/GenBank/DDBJ databases">
        <authorList>
            <person name="Delattre M."/>
        </authorList>
    </citation>
    <scope>NUCLEOTIDE SEQUENCE</scope>
    <source>
        <strain evidence="12">AF72</strain>
    </source>
</reference>
<dbReference type="Pfam" id="PF02260">
    <property type="entry name" value="FATC"/>
    <property type="match status" value="1"/>
</dbReference>
<dbReference type="PANTHER" id="PTHR37079:SF4">
    <property type="entry name" value="SERINE_THREONINE-PROTEIN KINASE ATM"/>
    <property type="match status" value="1"/>
</dbReference>
<name>A0AA36G3Q7_9BILA</name>
<dbReference type="EC" id="2.7.11.1" evidence="2"/>
<evidence type="ECO:0000256" key="3">
    <source>
        <dbReference type="ARBA" id="ARBA00022679"/>
    </source>
</evidence>
<evidence type="ECO:0000259" key="10">
    <source>
        <dbReference type="PROSITE" id="PS50290"/>
    </source>
</evidence>
<keyword evidence="6" id="KW-0418">Kinase</keyword>